<dbReference type="EMBL" id="CP059735">
    <property type="protein sequence ID" value="WDE00884.1"/>
    <property type="molecule type" value="Genomic_DNA"/>
</dbReference>
<proteinExistence type="inferred from homology"/>
<keyword evidence="6" id="KW-0813">Transport</keyword>
<dbReference type="InterPro" id="IPR050790">
    <property type="entry name" value="ExbB/TolQ_transport"/>
</dbReference>
<dbReference type="InterPro" id="IPR002898">
    <property type="entry name" value="MotA_ExbB_proton_chnl"/>
</dbReference>
<organism evidence="9 10">
    <name type="scientific">Thalassomonas actiniarum</name>
    <dbReference type="NCBI Taxonomy" id="485447"/>
    <lineage>
        <taxon>Bacteria</taxon>
        <taxon>Pseudomonadati</taxon>
        <taxon>Pseudomonadota</taxon>
        <taxon>Gammaproteobacteria</taxon>
        <taxon>Alteromonadales</taxon>
        <taxon>Colwelliaceae</taxon>
        <taxon>Thalassomonas</taxon>
    </lineage>
</organism>
<feature type="transmembrane region" description="Helical" evidence="7">
    <location>
        <begin position="126"/>
        <end position="152"/>
    </location>
</feature>
<evidence type="ECO:0000313" key="10">
    <source>
        <dbReference type="Proteomes" id="UP000032568"/>
    </source>
</evidence>
<protein>
    <submittedName>
        <fullName evidence="9">MotA/TolQ/ExbB proton channel family protein</fullName>
    </submittedName>
</protein>
<evidence type="ECO:0000256" key="2">
    <source>
        <dbReference type="ARBA" id="ARBA00022475"/>
    </source>
</evidence>
<evidence type="ECO:0000256" key="5">
    <source>
        <dbReference type="ARBA" id="ARBA00023136"/>
    </source>
</evidence>
<keyword evidence="6" id="KW-0653">Protein transport</keyword>
<feature type="domain" description="MotA/TolQ/ExbB proton channel" evidence="8">
    <location>
        <begin position="61"/>
        <end position="162"/>
    </location>
</feature>
<name>A0AAF0C5B4_9GAMM</name>
<dbReference type="AlphaFoldDB" id="A0AAF0C5B4"/>
<feature type="transmembrane region" description="Helical" evidence="7">
    <location>
        <begin position="20"/>
        <end position="42"/>
    </location>
</feature>
<gene>
    <name evidence="9" type="ORF">SG35_009775</name>
</gene>
<comment type="similarity">
    <text evidence="6">Belongs to the exbB/tolQ family.</text>
</comment>
<reference evidence="9 10" key="1">
    <citation type="journal article" date="2015" name="Genome Announc.">
        <title>Draft Genome Sequences of Marine Isolates of Thalassomonas viridans and Thalassomonas actiniarum.</title>
        <authorList>
            <person name="Olonade I."/>
            <person name="van Zyl L.J."/>
            <person name="Trindade M."/>
        </authorList>
    </citation>
    <scope>NUCLEOTIDE SEQUENCE [LARGE SCALE GENOMIC DNA]</scope>
    <source>
        <strain evidence="9 10">A5K-106</strain>
    </source>
</reference>
<dbReference type="PANTHER" id="PTHR30625">
    <property type="entry name" value="PROTEIN TOLQ"/>
    <property type="match status" value="1"/>
</dbReference>
<keyword evidence="2" id="KW-1003">Cell membrane</keyword>
<keyword evidence="3 7" id="KW-0812">Transmembrane</keyword>
<evidence type="ECO:0000256" key="4">
    <source>
        <dbReference type="ARBA" id="ARBA00022989"/>
    </source>
</evidence>
<accession>A0AAF0C5B4</accession>
<dbReference type="PANTHER" id="PTHR30625:SF18">
    <property type="entry name" value="TONB2 ENERGY TRANSDUCTION SYSTEM INNER MEMBRANE COMPONENT EXBB"/>
    <property type="match status" value="1"/>
</dbReference>
<keyword evidence="10" id="KW-1185">Reference proteome</keyword>
<evidence type="ECO:0000256" key="7">
    <source>
        <dbReference type="SAM" id="Phobius"/>
    </source>
</evidence>
<reference evidence="9 10" key="2">
    <citation type="journal article" date="2022" name="Mar. Drugs">
        <title>Bioassay-Guided Fractionation Leads to the Detection of Cholic Acid Generated by the Rare Thalassomonas sp.</title>
        <authorList>
            <person name="Pheiffer F."/>
            <person name="Schneider Y.K."/>
            <person name="Hansen E.H."/>
            <person name="Andersen J.H."/>
            <person name="Isaksson J."/>
            <person name="Busche T."/>
            <person name="R C."/>
            <person name="Kalinowski J."/>
            <person name="Zyl L.V."/>
            <person name="Trindade M."/>
        </authorList>
    </citation>
    <scope>NUCLEOTIDE SEQUENCE [LARGE SCALE GENOMIC DNA]</scope>
    <source>
        <strain evidence="9 10">A5K-106</strain>
    </source>
</reference>
<keyword evidence="4 7" id="KW-1133">Transmembrane helix</keyword>
<dbReference type="RefSeq" id="WP_044832493.1">
    <property type="nucleotide sequence ID" value="NZ_CP059735.1"/>
</dbReference>
<dbReference type="Pfam" id="PF01618">
    <property type="entry name" value="MotA_ExbB"/>
    <property type="match status" value="1"/>
</dbReference>
<dbReference type="GO" id="GO:0017038">
    <property type="term" value="P:protein import"/>
    <property type="evidence" value="ECO:0007669"/>
    <property type="project" value="TreeGrafter"/>
</dbReference>
<dbReference type="GO" id="GO:0005886">
    <property type="term" value="C:plasma membrane"/>
    <property type="evidence" value="ECO:0007669"/>
    <property type="project" value="UniProtKB-SubCell"/>
</dbReference>
<feature type="transmembrane region" description="Helical" evidence="7">
    <location>
        <begin position="94"/>
        <end position="114"/>
    </location>
</feature>
<keyword evidence="5 7" id="KW-0472">Membrane</keyword>
<evidence type="ECO:0000256" key="1">
    <source>
        <dbReference type="ARBA" id="ARBA00004651"/>
    </source>
</evidence>
<evidence type="ECO:0000256" key="6">
    <source>
        <dbReference type="RuleBase" id="RU004057"/>
    </source>
</evidence>
<comment type="subcellular location">
    <subcellularLocation>
        <location evidence="1">Cell membrane</location>
        <topology evidence="1">Multi-pass membrane protein</topology>
    </subcellularLocation>
    <subcellularLocation>
        <location evidence="6">Membrane</location>
        <topology evidence="6">Multi-pass membrane protein</topology>
    </subcellularLocation>
</comment>
<evidence type="ECO:0000259" key="8">
    <source>
        <dbReference type="Pfam" id="PF01618"/>
    </source>
</evidence>
<dbReference type="Proteomes" id="UP000032568">
    <property type="component" value="Chromosome"/>
</dbReference>
<evidence type="ECO:0000256" key="3">
    <source>
        <dbReference type="ARBA" id="ARBA00022692"/>
    </source>
</evidence>
<sequence length="174" mass="19484">MLFLIELWESVRSFIATGGNVLYVVAFALLLMWVLMVERYWFLASVYPKMRDDIVNRWNAREDTTSWYAHRIRDTWISEATELLEQRLLTIKTLVAMCPLIGLLGTVTGMIGVFEVMAQQGTGNPRLMASGISMATIPTMAGMVAALSGVFFSSRLDAKVKLAKAKLVDSLPHH</sequence>
<dbReference type="KEGG" id="tact:SG35_009775"/>
<evidence type="ECO:0000313" key="9">
    <source>
        <dbReference type="EMBL" id="WDE00884.1"/>
    </source>
</evidence>